<feature type="transmembrane region" description="Helical" evidence="5">
    <location>
        <begin position="120"/>
        <end position="138"/>
    </location>
</feature>
<comment type="caution">
    <text evidence="7">The sequence shown here is derived from an EMBL/GenBank/DDBJ whole genome shotgun (WGS) entry which is preliminary data.</text>
</comment>
<dbReference type="Proteomes" id="UP001147760">
    <property type="component" value="Unassembled WGS sequence"/>
</dbReference>
<dbReference type="InterPro" id="IPR013094">
    <property type="entry name" value="AB_hydrolase_3"/>
</dbReference>
<keyword evidence="4 5" id="KW-0472">Membrane</keyword>
<dbReference type="SUPFAM" id="SSF57903">
    <property type="entry name" value="FYVE/PHD zinc finger"/>
    <property type="match status" value="1"/>
</dbReference>
<evidence type="ECO:0000256" key="4">
    <source>
        <dbReference type="ARBA" id="ARBA00023136"/>
    </source>
</evidence>
<keyword evidence="2 5" id="KW-0812">Transmembrane</keyword>
<dbReference type="GO" id="GO:0022857">
    <property type="term" value="F:transmembrane transporter activity"/>
    <property type="evidence" value="ECO:0007669"/>
    <property type="project" value="InterPro"/>
</dbReference>
<accession>A0A9W9WS67</accession>
<proteinExistence type="predicted"/>
<evidence type="ECO:0000313" key="8">
    <source>
        <dbReference type="Proteomes" id="UP001147760"/>
    </source>
</evidence>
<reference evidence="7" key="1">
    <citation type="submission" date="2022-12" db="EMBL/GenBank/DDBJ databases">
        <authorList>
            <person name="Petersen C."/>
        </authorList>
    </citation>
    <scope>NUCLEOTIDE SEQUENCE</scope>
    <source>
        <strain evidence="7">IBT 17660</strain>
    </source>
</reference>
<dbReference type="GO" id="GO:0072330">
    <property type="term" value="P:monocarboxylic acid biosynthetic process"/>
    <property type="evidence" value="ECO:0007669"/>
    <property type="project" value="UniProtKB-ARBA"/>
</dbReference>
<keyword evidence="3 5" id="KW-1133">Transmembrane helix</keyword>
<dbReference type="PANTHER" id="PTHR23502">
    <property type="entry name" value="MAJOR FACILITATOR SUPERFAMILY"/>
    <property type="match status" value="1"/>
</dbReference>
<organism evidence="7 8">
    <name type="scientific">Penicillium desertorum</name>
    <dbReference type="NCBI Taxonomy" id="1303715"/>
    <lineage>
        <taxon>Eukaryota</taxon>
        <taxon>Fungi</taxon>
        <taxon>Dikarya</taxon>
        <taxon>Ascomycota</taxon>
        <taxon>Pezizomycotina</taxon>
        <taxon>Eurotiomycetes</taxon>
        <taxon>Eurotiomycetidae</taxon>
        <taxon>Eurotiales</taxon>
        <taxon>Aspergillaceae</taxon>
        <taxon>Penicillium</taxon>
    </lineage>
</organism>
<dbReference type="EMBL" id="JAPWDO010000004">
    <property type="protein sequence ID" value="KAJ5472368.1"/>
    <property type="molecule type" value="Genomic_DNA"/>
</dbReference>
<feature type="transmembrane region" description="Helical" evidence="5">
    <location>
        <begin position="410"/>
        <end position="437"/>
    </location>
</feature>
<evidence type="ECO:0000259" key="6">
    <source>
        <dbReference type="Pfam" id="PF07859"/>
    </source>
</evidence>
<dbReference type="CDD" id="cd15517">
    <property type="entry name" value="PHD_TCF19_like"/>
    <property type="match status" value="1"/>
</dbReference>
<dbReference type="Gene3D" id="1.20.1250.20">
    <property type="entry name" value="MFS general substrate transporter like domains"/>
    <property type="match status" value="1"/>
</dbReference>
<feature type="transmembrane region" description="Helical" evidence="5">
    <location>
        <begin position="385"/>
        <end position="404"/>
    </location>
</feature>
<feature type="transmembrane region" description="Helical" evidence="5">
    <location>
        <begin position="342"/>
        <end position="364"/>
    </location>
</feature>
<gene>
    <name evidence="7" type="ORF">N7530_006369</name>
</gene>
<feature type="transmembrane region" description="Helical" evidence="5">
    <location>
        <begin position="59"/>
        <end position="79"/>
    </location>
</feature>
<dbReference type="Gene3D" id="3.40.50.1820">
    <property type="entry name" value="alpha/beta hydrolase"/>
    <property type="match status" value="1"/>
</dbReference>
<dbReference type="Pfam" id="PF07859">
    <property type="entry name" value="Abhydrolase_3"/>
    <property type="match status" value="1"/>
</dbReference>
<dbReference type="GO" id="GO:0017000">
    <property type="term" value="P:antibiotic biosynthetic process"/>
    <property type="evidence" value="ECO:0007669"/>
    <property type="project" value="UniProtKB-ARBA"/>
</dbReference>
<dbReference type="PANTHER" id="PTHR23502:SF30">
    <property type="entry name" value="TRANSPORTER, PUTATIVE (AFU_ORTHOLOGUE AFUA_8G04702)-RELATED"/>
    <property type="match status" value="1"/>
</dbReference>
<sequence>MDEPLPIPGTVQQVDLNHSLRLNNKEQEDIVLIPHPSSHLDDPLNWSRYRKLLNSACQMAWCFFAAALISGLSSAYLLISEDTGISVADLSTGNGLMYLFMGWGTLLTQNLAQDFGRRPVLLVGMLGSSLLQIWSAYIKSEALIELCIADIHFAHDRGFYMGIYNWSLWCGAFLSPIAGGFVAEAMGWRWIQYILAIICLCFTVATFFCFEETMFFRQVNIQEPIFSTPKDTVALGPSHCTDGKMVSESKEPESPRVNPVVAEETYRIKTYAQKLKLCGLRHPSQPFNFCRSIFLSFRLLCFPTVIFSGLLVGSILAWYNVLGGSLAEVLGGAPYNFTTQEIGLTYFASVIGVSIGCYFSGWLSDILAIKLARRRHGIKEPEDRLWMFLIPLVTHPLGCVLYGVGASHHIPWIGVVIGIAFICITLPMGSGLAITYIIDSQKELAGESIVTVILIRNTIGFAFAYAVNPMIVSMGLQNTFVLIAVLGLADNAKMFLVIGKILIKPHYIKPHKVHIYRPPITETSQTPSPVLLNFHGSGFVVPAHGSDQDFCRQMSQKTGYIVLDVEYRLAPENPFPAALNDSEDAINWVLGQPTKFDISKVAISGFSAGGNLALALSSCIFPPGSFCSVMAFYPIVEVFVDPGAVAAPDPNGQPFPTFVLQFFARCYMLEGHDPKDPRISPAYADLDRFPRRVLIVTAAYDSLAVEAESLAARLRENSGRIVISERMERCNHGWDKMAKEGTFEWEAKERAYKLAVDMLKGCCYRLRHPRIRVSPPEAAETVRRVKQIYNKAINLEQWDPVPFPSPLDSYFDFVYTIDQDAGTFTLSKRSAVDGVLTPQAFEASLAEICETSSISVESLRQTFYPPIPVSEKDYDSQFDSVSLEPWNLPMDLPTAMIELQQQFFLDFIFLWRSWIDDPMTWRYGSRVFNALSRAILRLASWDFEVSYNCDVLLPINHSSIPSWQFPEEERYWFHGFLIMLQPDLESPQLLRTAIAGAKAFIDSSSRIPHKARSILISPRHVAFVELSQHSIACSEAFPLLTDASATQCSPGFRVLAQVLSSNCWEMTWAHREKWPFYMPPEVLSGILHNSEPRDALSFAQASFEAERWYYASVPQFRDVSVQSLDLSIPCCGDRTGLEDSGVHCTRCRTWQHQLCIGLEILPSNDSFICAACLEKDPKATRLTPGGINRLGGRAERRMCAIKIDGSAKNLRVRLSQPAHLRPELRLIGDLIHNVPKGLIDFTIRFNGVFAGLAYGVEPDLVSLNTGLGSGRGCSS</sequence>
<evidence type="ECO:0000313" key="7">
    <source>
        <dbReference type="EMBL" id="KAJ5472368.1"/>
    </source>
</evidence>
<dbReference type="Gene3D" id="3.30.40.10">
    <property type="entry name" value="Zinc/RING finger domain, C3HC4 (zinc finger)"/>
    <property type="match status" value="1"/>
</dbReference>
<feature type="domain" description="Alpha/beta hydrolase fold-3" evidence="6">
    <location>
        <begin position="531"/>
        <end position="734"/>
    </location>
</feature>
<feature type="transmembrane region" description="Helical" evidence="5">
    <location>
        <begin position="190"/>
        <end position="210"/>
    </location>
</feature>
<evidence type="ECO:0000256" key="2">
    <source>
        <dbReference type="ARBA" id="ARBA00022692"/>
    </source>
</evidence>
<keyword evidence="8" id="KW-1185">Reference proteome</keyword>
<dbReference type="InterPro" id="IPR011011">
    <property type="entry name" value="Znf_FYVE_PHD"/>
</dbReference>
<dbReference type="GO" id="GO:0016787">
    <property type="term" value="F:hydrolase activity"/>
    <property type="evidence" value="ECO:0007669"/>
    <property type="project" value="InterPro"/>
</dbReference>
<comment type="subcellular location">
    <subcellularLocation>
        <location evidence="1">Membrane</location>
        <topology evidence="1">Multi-pass membrane protein</topology>
    </subcellularLocation>
</comment>
<reference evidence="7" key="2">
    <citation type="journal article" date="2023" name="IMA Fungus">
        <title>Comparative genomic study of the Penicillium genus elucidates a diverse pangenome and 15 lateral gene transfer events.</title>
        <authorList>
            <person name="Petersen C."/>
            <person name="Sorensen T."/>
            <person name="Nielsen M.R."/>
            <person name="Sondergaard T.E."/>
            <person name="Sorensen J.L."/>
            <person name="Fitzpatrick D.A."/>
            <person name="Frisvad J.C."/>
            <person name="Nielsen K.L."/>
        </authorList>
    </citation>
    <scope>NUCLEOTIDE SEQUENCE</scope>
    <source>
        <strain evidence="7">IBT 17660</strain>
    </source>
</reference>
<dbReference type="InterPro" id="IPR013083">
    <property type="entry name" value="Znf_RING/FYVE/PHD"/>
</dbReference>
<protein>
    <recommendedName>
        <fullName evidence="6">Alpha/beta hydrolase fold-3 domain-containing protein</fullName>
    </recommendedName>
</protein>
<dbReference type="SUPFAM" id="SSF103473">
    <property type="entry name" value="MFS general substrate transporter"/>
    <property type="match status" value="1"/>
</dbReference>
<dbReference type="OrthoDB" id="1928087at2759"/>
<dbReference type="InterPro" id="IPR029058">
    <property type="entry name" value="AB_hydrolase_fold"/>
</dbReference>
<dbReference type="InterPro" id="IPR036259">
    <property type="entry name" value="MFS_trans_sf"/>
</dbReference>
<feature type="transmembrane region" description="Helical" evidence="5">
    <location>
        <begin position="159"/>
        <end position="178"/>
    </location>
</feature>
<evidence type="ECO:0000256" key="3">
    <source>
        <dbReference type="ARBA" id="ARBA00022989"/>
    </source>
</evidence>
<evidence type="ECO:0000256" key="1">
    <source>
        <dbReference type="ARBA" id="ARBA00004141"/>
    </source>
</evidence>
<evidence type="ECO:0000256" key="5">
    <source>
        <dbReference type="SAM" id="Phobius"/>
    </source>
</evidence>
<dbReference type="Pfam" id="PF07690">
    <property type="entry name" value="MFS_1"/>
    <property type="match status" value="1"/>
</dbReference>
<feature type="transmembrane region" description="Helical" evidence="5">
    <location>
        <begin position="299"/>
        <end position="322"/>
    </location>
</feature>
<dbReference type="GO" id="GO:0005886">
    <property type="term" value="C:plasma membrane"/>
    <property type="evidence" value="ECO:0007669"/>
    <property type="project" value="TreeGrafter"/>
</dbReference>
<dbReference type="AlphaFoldDB" id="A0A9W9WS67"/>
<name>A0A9W9WS67_9EURO</name>
<dbReference type="InterPro" id="IPR011701">
    <property type="entry name" value="MFS"/>
</dbReference>
<dbReference type="SUPFAM" id="SSF53474">
    <property type="entry name" value="alpha/beta-Hydrolases"/>
    <property type="match status" value="1"/>
</dbReference>